<dbReference type="OrthoDB" id="1939479at2759"/>
<evidence type="ECO:0000313" key="6">
    <source>
        <dbReference type="Proteomes" id="UP000887567"/>
    </source>
</evidence>
<keyword evidence="3" id="KW-0378">Hydrolase</keyword>
<dbReference type="AlphaFoldDB" id="A0A913YUD8"/>
<dbReference type="InterPro" id="IPR003653">
    <property type="entry name" value="Peptidase_C48_C"/>
</dbReference>
<accession>A0A913YUD8</accession>
<dbReference type="PROSITE" id="PS50600">
    <property type="entry name" value="ULP_PROTEASE"/>
    <property type="match status" value="1"/>
</dbReference>
<evidence type="ECO:0000259" key="4">
    <source>
        <dbReference type="PROSITE" id="PS50600"/>
    </source>
</evidence>
<dbReference type="InterPro" id="IPR038765">
    <property type="entry name" value="Papain-like_cys_pep_sf"/>
</dbReference>
<dbReference type="Gene3D" id="3.40.395.10">
    <property type="entry name" value="Adenoviral Proteinase, Chain A"/>
    <property type="match status" value="1"/>
</dbReference>
<proteinExistence type="inferred from homology"/>
<evidence type="ECO:0000313" key="5">
    <source>
        <dbReference type="EnsemblMetazoa" id="XP_028517686.1"/>
    </source>
</evidence>
<keyword evidence="2" id="KW-0645">Protease</keyword>
<dbReference type="GO" id="GO:0008234">
    <property type="term" value="F:cysteine-type peptidase activity"/>
    <property type="evidence" value="ECO:0007669"/>
    <property type="project" value="InterPro"/>
</dbReference>
<evidence type="ECO:0000256" key="3">
    <source>
        <dbReference type="ARBA" id="ARBA00022801"/>
    </source>
</evidence>
<evidence type="ECO:0000256" key="2">
    <source>
        <dbReference type="ARBA" id="ARBA00022670"/>
    </source>
</evidence>
<comment type="similarity">
    <text evidence="1">Belongs to the peptidase C48 family.</text>
</comment>
<dbReference type="EnsemblMetazoa" id="XM_028661885.1">
    <property type="protein sequence ID" value="XP_028517686.1"/>
    <property type="gene ID" value="LOC114575998"/>
</dbReference>
<dbReference type="GeneID" id="114575998"/>
<dbReference type="RefSeq" id="XP_028517686.1">
    <property type="nucleotide sequence ID" value="XM_028661885.1"/>
</dbReference>
<dbReference type="Pfam" id="PF02902">
    <property type="entry name" value="Peptidase_C48"/>
    <property type="match status" value="1"/>
</dbReference>
<sequence length="97" mass="11216">MDSLSGCPDHEIVQESMEFMKYAHLAERGYALEVDEWVSINLKGYPRQTNDYDCGVFVCKFAQYVNLKTSFDFDQLDMQLLTTLMIKEIFTGSLLDL</sequence>
<dbReference type="Proteomes" id="UP000887567">
    <property type="component" value="Unplaced"/>
</dbReference>
<dbReference type="SUPFAM" id="SSF54001">
    <property type="entry name" value="Cysteine proteinases"/>
    <property type="match status" value="1"/>
</dbReference>
<reference evidence="5" key="1">
    <citation type="submission" date="2022-11" db="UniProtKB">
        <authorList>
            <consortium name="EnsemblMetazoa"/>
        </authorList>
    </citation>
    <scope>IDENTIFICATION</scope>
</reference>
<feature type="domain" description="Ubiquitin-like protease family profile" evidence="4">
    <location>
        <begin position="1"/>
        <end position="65"/>
    </location>
</feature>
<organism evidence="5 6">
    <name type="scientific">Exaiptasia diaphana</name>
    <name type="common">Tropical sea anemone</name>
    <name type="synonym">Aiptasia pulchella</name>
    <dbReference type="NCBI Taxonomy" id="2652724"/>
    <lineage>
        <taxon>Eukaryota</taxon>
        <taxon>Metazoa</taxon>
        <taxon>Cnidaria</taxon>
        <taxon>Anthozoa</taxon>
        <taxon>Hexacorallia</taxon>
        <taxon>Actiniaria</taxon>
        <taxon>Aiptasiidae</taxon>
        <taxon>Exaiptasia</taxon>
    </lineage>
</organism>
<protein>
    <recommendedName>
        <fullName evidence="4">Ubiquitin-like protease family profile domain-containing protein</fullName>
    </recommendedName>
</protein>
<dbReference type="KEGG" id="epa:114575998"/>
<evidence type="ECO:0000256" key="1">
    <source>
        <dbReference type="ARBA" id="ARBA00005234"/>
    </source>
</evidence>
<keyword evidence="6" id="KW-1185">Reference proteome</keyword>
<name>A0A913YUD8_EXADI</name>
<dbReference type="GO" id="GO:0006508">
    <property type="term" value="P:proteolysis"/>
    <property type="evidence" value="ECO:0007669"/>
    <property type="project" value="UniProtKB-KW"/>
</dbReference>